<dbReference type="AlphaFoldDB" id="A0A0S3ULC8"/>
<reference evidence="1 2" key="1">
    <citation type="journal article" date="2016" name="DNA Res.">
        <title>The complete genome sequencing of Prevotella intermedia strain OMA14 and a subsequent fine-scale, intra-species genomic comparison reveal an unusual amplification of conjugative and mobile transposons and identify a novel Prevotella-lineage-specific repeat.</title>
        <authorList>
            <person name="Naito M."/>
            <person name="Ogura Y."/>
            <person name="Itoh T."/>
            <person name="Shoji M."/>
            <person name="Okamoto M."/>
            <person name="Hayashi T."/>
            <person name="Nakayama K."/>
        </authorList>
    </citation>
    <scope>NUCLEOTIDE SEQUENCE [LARGE SCALE GENOMIC DNA]</scope>
    <source>
        <strain evidence="1 2">OMA14</strain>
    </source>
</reference>
<proteinExistence type="predicted"/>
<gene>
    <name evidence="1" type="ORF">PIOMA14_I_1707</name>
</gene>
<dbReference type="Proteomes" id="UP000217431">
    <property type="component" value="Chromosome I"/>
</dbReference>
<dbReference type="EMBL" id="AP014597">
    <property type="protein sequence ID" value="BAU18215.1"/>
    <property type="molecule type" value="Genomic_DNA"/>
</dbReference>
<accession>A0A0S3ULC8</accession>
<evidence type="ECO:0000313" key="2">
    <source>
        <dbReference type="Proteomes" id="UP000217431"/>
    </source>
</evidence>
<protein>
    <submittedName>
        <fullName evidence="1">Uncharacterized protein</fullName>
    </submittedName>
</protein>
<evidence type="ECO:0000313" key="1">
    <source>
        <dbReference type="EMBL" id="BAU18215.1"/>
    </source>
</evidence>
<name>A0A0S3ULC8_PREIN</name>
<sequence>MLICQWTRRRLNWKRWIIRNRCSSLPDMAGP</sequence>
<organism evidence="1 2">
    <name type="scientific">Prevotella intermedia</name>
    <dbReference type="NCBI Taxonomy" id="28131"/>
    <lineage>
        <taxon>Bacteria</taxon>
        <taxon>Pseudomonadati</taxon>
        <taxon>Bacteroidota</taxon>
        <taxon>Bacteroidia</taxon>
        <taxon>Bacteroidales</taxon>
        <taxon>Prevotellaceae</taxon>
        <taxon>Prevotella</taxon>
    </lineage>
</organism>